<name>A0A811QKS6_9POAL</name>
<dbReference type="Gene3D" id="1.25.40.10">
    <property type="entry name" value="Tetratricopeptide repeat domain"/>
    <property type="match status" value="1"/>
</dbReference>
<dbReference type="FunFam" id="3.40.50.11980:FF:000002">
    <property type="entry name" value="Proteinaceous RNase P 2"/>
    <property type="match status" value="1"/>
</dbReference>
<evidence type="ECO:0000256" key="4">
    <source>
        <dbReference type="ARBA" id="ARBA00007626"/>
    </source>
</evidence>
<evidence type="ECO:0000256" key="6">
    <source>
        <dbReference type="ARBA" id="ARBA00022694"/>
    </source>
</evidence>
<evidence type="ECO:0000256" key="7">
    <source>
        <dbReference type="ARBA" id="ARBA00022722"/>
    </source>
</evidence>
<evidence type="ECO:0000256" key="13">
    <source>
        <dbReference type="ARBA" id="ARBA00022946"/>
    </source>
</evidence>
<gene>
    <name evidence="19" type="ORF">NCGR_LOCUS44946</name>
</gene>
<evidence type="ECO:0000256" key="5">
    <source>
        <dbReference type="ARBA" id="ARBA00012179"/>
    </source>
</evidence>
<evidence type="ECO:0000256" key="16">
    <source>
        <dbReference type="SAM" id="MobiDB-lite"/>
    </source>
</evidence>
<keyword evidence="13" id="KW-0809">Transit peptide</keyword>
<comment type="catalytic activity">
    <reaction evidence="1">
        <text>Endonucleolytic cleavage of RNA, removing 5'-extranucleotides from tRNA precursor.</text>
        <dbReference type="EC" id="3.1.26.5"/>
    </reaction>
</comment>
<reference evidence="19" key="1">
    <citation type="submission" date="2020-10" db="EMBL/GenBank/DDBJ databases">
        <authorList>
            <person name="Han B."/>
            <person name="Lu T."/>
            <person name="Zhao Q."/>
            <person name="Huang X."/>
            <person name="Zhao Y."/>
        </authorList>
    </citation>
    <scope>NUCLEOTIDE SEQUENCE</scope>
</reference>
<keyword evidence="7" id="KW-0540">Nuclease</keyword>
<keyword evidence="15" id="KW-0464">Manganese</keyword>
<dbReference type="EMBL" id="CAJGYO010000012">
    <property type="protein sequence ID" value="CAD6261548.1"/>
    <property type="molecule type" value="Genomic_DNA"/>
</dbReference>
<evidence type="ECO:0000256" key="9">
    <source>
        <dbReference type="ARBA" id="ARBA00022737"/>
    </source>
</evidence>
<evidence type="ECO:0000256" key="14">
    <source>
        <dbReference type="ARBA" id="ARBA00023128"/>
    </source>
</evidence>
<dbReference type="EC" id="3.1.26.5" evidence="5"/>
<dbReference type="InterPro" id="IPR031595">
    <property type="entry name" value="PRORP_C"/>
</dbReference>
<dbReference type="GO" id="GO:0001682">
    <property type="term" value="P:tRNA 5'-leader removal"/>
    <property type="evidence" value="ECO:0007669"/>
    <property type="project" value="TreeGrafter"/>
</dbReference>
<evidence type="ECO:0000259" key="17">
    <source>
        <dbReference type="Pfam" id="PF16953"/>
    </source>
</evidence>
<feature type="region of interest" description="Disordered" evidence="16">
    <location>
        <begin position="565"/>
        <end position="585"/>
    </location>
</feature>
<dbReference type="Gene3D" id="3.40.50.11980">
    <property type="match status" value="1"/>
</dbReference>
<keyword evidence="10" id="KW-0378">Hydrolase</keyword>
<comment type="caution">
    <text evidence="19">The sequence shown here is derived from an EMBL/GenBank/DDBJ whole genome shotgun (WGS) entry which is preliminary data.</text>
</comment>
<dbReference type="InterPro" id="IPR033443">
    <property type="entry name" value="PROP1-like_PPR_dom"/>
</dbReference>
<comment type="cofactor">
    <cofactor evidence="2">
        <name>Mg(2+)</name>
        <dbReference type="ChEBI" id="CHEBI:18420"/>
    </cofactor>
</comment>
<organism evidence="19 20">
    <name type="scientific">Miscanthus lutarioriparius</name>
    <dbReference type="NCBI Taxonomy" id="422564"/>
    <lineage>
        <taxon>Eukaryota</taxon>
        <taxon>Viridiplantae</taxon>
        <taxon>Streptophyta</taxon>
        <taxon>Embryophyta</taxon>
        <taxon>Tracheophyta</taxon>
        <taxon>Spermatophyta</taxon>
        <taxon>Magnoliopsida</taxon>
        <taxon>Liliopsida</taxon>
        <taxon>Poales</taxon>
        <taxon>Poaceae</taxon>
        <taxon>PACMAD clade</taxon>
        <taxon>Panicoideae</taxon>
        <taxon>Andropogonodae</taxon>
        <taxon>Andropogoneae</taxon>
        <taxon>Saccharinae</taxon>
        <taxon>Miscanthus</taxon>
    </lineage>
</organism>
<dbReference type="InterPro" id="IPR011990">
    <property type="entry name" value="TPR-like_helical_dom_sf"/>
</dbReference>
<keyword evidence="12" id="KW-0460">Magnesium</keyword>
<keyword evidence="8" id="KW-0479">Metal-binding</keyword>
<evidence type="ECO:0000256" key="10">
    <source>
        <dbReference type="ARBA" id="ARBA00022801"/>
    </source>
</evidence>
<evidence type="ECO:0000256" key="3">
    <source>
        <dbReference type="ARBA" id="ARBA00004173"/>
    </source>
</evidence>
<feature type="domain" description="PRORP" evidence="17">
    <location>
        <begin position="322"/>
        <end position="514"/>
    </location>
</feature>
<keyword evidence="9" id="KW-0677">Repeat</keyword>
<protein>
    <recommendedName>
        <fullName evidence="5">ribonuclease P</fullName>
        <ecNumber evidence="5">3.1.26.5</ecNumber>
    </recommendedName>
</protein>
<evidence type="ECO:0000313" key="19">
    <source>
        <dbReference type="EMBL" id="CAD6261548.1"/>
    </source>
</evidence>
<dbReference type="GO" id="GO:0046872">
    <property type="term" value="F:metal ion binding"/>
    <property type="evidence" value="ECO:0007669"/>
    <property type="project" value="UniProtKB-KW"/>
</dbReference>
<evidence type="ECO:0000313" key="20">
    <source>
        <dbReference type="Proteomes" id="UP000604825"/>
    </source>
</evidence>
<comment type="similarity">
    <text evidence="4">Belongs to the PPR family. P subfamily.</text>
</comment>
<keyword evidence="14" id="KW-0496">Mitochondrion</keyword>
<evidence type="ECO:0000259" key="18">
    <source>
        <dbReference type="Pfam" id="PF17177"/>
    </source>
</evidence>
<comment type="subcellular location">
    <subcellularLocation>
        <location evidence="3">Mitochondrion</location>
    </subcellularLocation>
</comment>
<dbReference type="GO" id="GO:0004526">
    <property type="term" value="F:ribonuclease P activity"/>
    <property type="evidence" value="ECO:0007669"/>
    <property type="project" value="UniProtKB-EC"/>
</dbReference>
<evidence type="ECO:0000256" key="12">
    <source>
        <dbReference type="ARBA" id="ARBA00022842"/>
    </source>
</evidence>
<dbReference type="Pfam" id="PF16953">
    <property type="entry name" value="PRORP"/>
    <property type="match status" value="1"/>
</dbReference>
<accession>A0A811QKS6</accession>
<keyword evidence="6" id="KW-0819">tRNA processing</keyword>
<dbReference type="PANTHER" id="PTHR13547">
    <property type="match status" value="1"/>
</dbReference>
<feature type="domain" description="PROP1-like PPR" evidence="18">
    <location>
        <begin position="66"/>
        <end position="281"/>
    </location>
</feature>
<dbReference type="Pfam" id="PF17177">
    <property type="entry name" value="PPR_long"/>
    <property type="match status" value="1"/>
</dbReference>
<dbReference type="PANTHER" id="PTHR13547:SF1">
    <property type="entry name" value="MITOCHONDRIAL RIBONUCLEASE P CATALYTIC SUBUNIT"/>
    <property type="match status" value="1"/>
</dbReference>
<dbReference type="FunFam" id="1.25.40.10:FF:000339">
    <property type="entry name" value="Proteinaceous RNase P 1, chloroplastic/mitochondrial"/>
    <property type="match status" value="1"/>
</dbReference>
<evidence type="ECO:0000256" key="11">
    <source>
        <dbReference type="ARBA" id="ARBA00022833"/>
    </source>
</evidence>
<proteinExistence type="inferred from homology"/>
<evidence type="ECO:0000256" key="2">
    <source>
        <dbReference type="ARBA" id="ARBA00001946"/>
    </source>
</evidence>
<keyword evidence="20" id="KW-1185">Reference proteome</keyword>
<dbReference type="AlphaFoldDB" id="A0A811QKS6"/>
<evidence type="ECO:0000256" key="1">
    <source>
        <dbReference type="ARBA" id="ARBA00000928"/>
    </source>
</evidence>
<evidence type="ECO:0000256" key="8">
    <source>
        <dbReference type="ARBA" id="ARBA00022723"/>
    </source>
</evidence>
<keyword evidence="11" id="KW-0862">Zinc</keyword>
<sequence>MRAAMAAAALRPSATTLRFLFTPPHQRRRLLVEHIPFARRRRHSSTATAPALEDSSPSNGEGKAARRRRARESPEGLLRHQLDMCSRNADLTTALRLYDDALSPDTPVPLSLHHYNCLLYLCSNAAATDSDTDSSAAAAAAQRGFDIFARMEADGVQPNEATLTSVARLAAATRDPAMAFSVVRRMAAAGTPPRLRSYGPALFAYCDAKDADGAKQVEAHMDASGVVPEEPELAALLRVNADKGKADEVYRLLHRTRALVRQVCDTTAQVVEAWFRSDAASQAGVDKWDPSKVKEAVVKGGGGWHGQGWLGKGPWSVGWTEMDKDGTCQRCGEKLVCIDIDPTETDNFANSLTELAIKREVKEDFLGFQNWLRRHGPFDAVIDAANVGLYNSKAFSFSQVNSVVNAIQRVTQSKKLPLIILHRNRVNGGPAKAPYNQKILESWRNAGALYATPPGSNDDWYWLYAAVSCRSLLVTNDEMRDHLFQLLGTSFFPRWKEKHQKQSYALKKLNNTVHAITILGCRNLKMESGMYQQQQAMILKSHGSGCALLENLQSRWDLIFAQSTDTDGSSLGGKSGVTNRQNTKA</sequence>
<evidence type="ECO:0000256" key="15">
    <source>
        <dbReference type="ARBA" id="ARBA00023211"/>
    </source>
</evidence>
<feature type="compositionally biased region" description="Polar residues" evidence="16">
    <location>
        <begin position="576"/>
        <end position="585"/>
    </location>
</feature>
<feature type="region of interest" description="Disordered" evidence="16">
    <location>
        <begin position="41"/>
        <end position="78"/>
    </location>
</feature>
<dbReference type="GO" id="GO:0005739">
    <property type="term" value="C:mitochondrion"/>
    <property type="evidence" value="ECO:0007669"/>
    <property type="project" value="UniProtKB-SubCell"/>
</dbReference>
<dbReference type="OrthoDB" id="46913at2759"/>
<dbReference type="Proteomes" id="UP000604825">
    <property type="component" value="Unassembled WGS sequence"/>
</dbReference>